<dbReference type="InterPro" id="IPR000531">
    <property type="entry name" value="Beta-barrel_TonB"/>
</dbReference>
<keyword evidence="6 8" id="KW-0472">Membrane</keyword>
<dbReference type="Gene3D" id="2.170.130.10">
    <property type="entry name" value="TonB-dependent receptor, plug domain"/>
    <property type="match status" value="1"/>
</dbReference>
<dbReference type="SUPFAM" id="SSF56935">
    <property type="entry name" value="Porins"/>
    <property type="match status" value="1"/>
</dbReference>
<dbReference type="InterPro" id="IPR037066">
    <property type="entry name" value="Plug_dom_sf"/>
</dbReference>
<evidence type="ECO:0000256" key="2">
    <source>
        <dbReference type="ARBA" id="ARBA00022448"/>
    </source>
</evidence>
<dbReference type="NCBIfam" id="TIGR04057">
    <property type="entry name" value="SusC_RagA_signa"/>
    <property type="match status" value="1"/>
</dbReference>
<feature type="domain" description="TonB-dependent receptor plug" evidence="12">
    <location>
        <begin position="118"/>
        <end position="221"/>
    </location>
</feature>
<keyword evidence="2 8" id="KW-0813">Transport</keyword>
<evidence type="ECO:0000259" key="12">
    <source>
        <dbReference type="Pfam" id="PF07715"/>
    </source>
</evidence>
<evidence type="ECO:0000256" key="4">
    <source>
        <dbReference type="ARBA" id="ARBA00022692"/>
    </source>
</evidence>
<proteinExistence type="inferred from homology"/>
<sequence>MKSFTKSFYLCLLMILVSTSIFAQGSSITGRVVDAEMGDALPGATVLEKGTSNGTVSDIDGNYSITVSGPDAVLVVSFVGYLSQEIAVGSRSTVDIKLNADVASLEEVVVIGYGTKKKSDVTTSIATADPEIVTKNASNDVRNALKGQVAGVSIQGGGEPGNEPQVKIRGTASFGNNNPLYIVDGIQTPISQVPSQDIESIQVLKDGAANAIYGSRGANGVIIITTKRGKKGGLQVNYNAYYGVQNVTRLYDVTNAAEYQELNNEAVTAAMPYNSELVLVPTNDPNSPDYVTDIDTDWQKEGYKQGKIQEHNISLSGGNENSNFYLGLNYFDQTGTAVGNGPNYERLSLRINSDHNLGSKLKIGQSLQIGNEDRDFAAFLKDGNWVQDLTRAIPTMPIYDENMLNGYGGPDGVLHRSLTNNIIGINSVLVNKGTRIRTVGNLYLEYEIIKGLKFKTSVSGERTDWRDTREQPVYDFGTTFNDPDGEFFDWRGTAYLTTIDNTLTYANVFGKHRVNALIGNTVLNGKSITLNAHAVVIDPLTPTVINNAQQYNVSGGEQQNRLTSLFGRLQYDFANKYFIEGSIRRDGSSRFGENIRYGVFPAVSGGWKISEESFMQSLTFLDLLKLRASYGETGNQEFANYNYSTYVNSNAHAVFGGQLAFGATQLRFGNPDLKWETVITRNFGVDMAMFNNKFTFSAEYYEKESEDLLLQLPVPNNTGLYPWETPWVNAGGIKNSGLEFVAGISDTKGDFSYSVNANFSTLKNEVVSLGNGEPIHGNTSITEEGAEIGRFYGYKIEGMFQTQEEVDALNAGAPDGLYQEPNTAAGDFIFADVNGDGEITQDDRVYLGSAIPKYYYGGSITAGYKNFDFNLNWHGHAGNKVLDMVRVSLENGAGYANYDRALLDRWQQEGDQTDIPRMVIGDPNGNGRASDRWLENGSFVRISSIQLGYSLPESIISRARISKFRIYGSVLNPVVFTKYQGTDPEFGNDGLFNRGIAMSDAPNKAFNSFTGGFPTPRTFMLGVQVQF</sequence>
<comment type="similarity">
    <text evidence="8 9">Belongs to the TonB-dependent receptor family.</text>
</comment>
<comment type="caution">
    <text evidence="13">The sequence shown here is derived from an EMBL/GenBank/DDBJ whole genome shotgun (WGS) entry which is preliminary data.</text>
</comment>
<gene>
    <name evidence="13" type="ORF">N7U62_00305</name>
</gene>
<reference evidence="13 14" key="1">
    <citation type="submission" date="2022-10" db="EMBL/GenBank/DDBJ databases">
        <title>Comparative genomics and taxonomic characterization of three novel marine species of genus Reichenbachiella exhibiting antioxidant and polysaccharide degradation activities.</title>
        <authorList>
            <person name="Muhammad N."/>
            <person name="Lee Y.-J."/>
            <person name="Ko J."/>
            <person name="Kim S.-G."/>
        </authorList>
    </citation>
    <scope>NUCLEOTIDE SEQUENCE [LARGE SCALE GENOMIC DNA]</scope>
    <source>
        <strain evidence="13 14">ABR2-5</strain>
    </source>
</reference>
<dbReference type="Pfam" id="PF07715">
    <property type="entry name" value="Plug"/>
    <property type="match status" value="1"/>
</dbReference>
<evidence type="ECO:0000256" key="10">
    <source>
        <dbReference type="SAM" id="SignalP"/>
    </source>
</evidence>
<dbReference type="Gene3D" id="2.60.40.1120">
    <property type="entry name" value="Carboxypeptidase-like, regulatory domain"/>
    <property type="match status" value="1"/>
</dbReference>
<keyword evidence="5 9" id="KW-0798">TonB box</keyword>
<dbReference type="Proteomes" id="UP001300692">
    <property type="component" value="Unassembled WGS sequence"/>
</dbReference>
<protein>
    <submittedName>
        <fullName evidence="13">TonB-dependent receptor</fullName>
    </submittedName>
</protein>
<comment type="subcellular location">
    <subcellularLocation>
        <location evidence="1 8">Cell outer membrane</location>
        <topology evidence="1 8">Multi-pass membrane protein</topology>
    </subcellularLocation>
</comment>
<evidence type="ECO:0000259" key="11">
    <source>
        <dbReference type="Pfam" id="PF00593"/>
    </source>
</evidence>
<feature type="chain" id="PRO_5045957047" evidence="10">
    <location>
        <begin position="24"/>
        <end position="1027"/>
    </location>
</feature>
<keyword evidence="7 8" id="KW-0998">Cell outer membrane</keyword>
<dbReference type="Pfam" id="PF13715">
    <property type="entry name" value="CarbopepD_reg_2"/>
    <property type="match status" value="1"/>
</dbReference>
<evidence type="ECO:0000256" key="5">
    <source>
        <dbReference type="ARBA" id="ARBA00023077"/>
    </source>
</evidence>
<dbReference type="InterPro" id="IPR036942">
    <property type="entry name" value="Beta-barrel_TonB_sf"/>
</dbReference>
<dbReference type="InterPro" id="IPR008969">
    <property type="entry name" value="CarboxyPept-like_regulatory"/>
</dbReference>
<feature type="domain" description="TonB-dependent receptor-like beta-barrel" evidence="11">
    <location>
        <begin position="437"/>
        <end position="873"/>
    </location>
</feature>
<dbReference type="EMBL" id="JAOYOD010000001">
    <property type="protein sequence ID" value="MCV9385078.1"/>
    <property type="molecule type" value="Genomic_DNA"/>
</dbReference>
<name>A0ABT3CP74_9BACT</name>
<evidence type="ECO:0000256" key="7">
    <source>
        <dbReference type="ARBA" id="ARBA00023237"/>
    </source>
</evidence>
<keyword evidence="13" id="KW-0675">Receptor</keyword>
<evidence type="ECO:0000256" key="8">
    <source>
        <dbReference type="PROSITE-ProRule" id="PRU01360"/>
    </source>
</evidence>
<dbReference type="SUPFAM" id="SSF49464">
    <property type="entry name" value="Carboxypeptidase regulatory domain-like"/>
    <property type="match status" value="1"/>
</dbReference>
<keyword evidence="3 8" id="KW-1134">Transmembrane beta strand</keyword>
<keyword evidence="14" id="KW-1185">Reference proteome</keyword>
<dbReference type="InterPro" id="IPR039426">
    <property type="entry name" value="TonB-dep_rcpt-like"/>
</dbReference>
<dbReference type="InterPro" id="IPR023997">
    <property type="entry name" value="TonB-dep_OMP_SusC/RagA_CS"/>
</dbReference>
<feature type="signal peptide" evidence="10">
    <location>
        <begin position="1"/>
        <end position="23"/>
    </location>
</feature>
<dbReference type="Gene3D" id="2.40.170.20">
    <property type="entry name" value="TonB-dependent receptor, beta-barrel domain"/>
    <property type="match status" value="1"/>
</dbReference>
<evidence type="ECO:0000313" key="13">
    <source>
        <dbReference type="EMBL" id="MCV9385078.1"/>
    </source>
</evidence>
<evidence type="ECO:0000256" key="1">
    <source>
        <dbReference type="ARBA" id="ARBA00004571"/>
    </source>
</evidence>
<organism evidence="13 14">
    <name type="scientific">Reichenbachiella ulvae</name>
    <dbReference type="NCBI Taxonomy" id="2980104"/>
    <lineage>
        <taxon>Bacteria</taxon>
        <taxon>Pseudomonadati</taxon>
        <taxon>Bacteroidota</taxon>
        <taxon>Cytophagia</taxon>
        <taxon>Cytophagales</taxon>
        <taxon>Reichenbachiellaceae</taxon>
        <taxon>Reichenbachiella</taxon>
    </lineage>
</organism>
<dbReference type="RefSeq" id="WP_264135874.1">
    <property type="nucleotide sequence ID" value="NZ_JAOYOD010000001.1"/>
</dbReference>
<evidence type="ECO:0000256" key="9">
    <source>
        <dbReference type="RuleBase" id="RU003357"/>
    </source>
</evidence>
<accession>A0ABT3CP74</accession>
<keyword evidence="10" id="KW-0732">Signal</keyword>
<dbReference type="NCBIfam" id="TIGR04056">
    <property type="entry name" value="OMP_RagA_SusC"/>
    <property type="match status" value="1"/>
</dbReference>
<evidence type="ECO:0000313" key="14">
    <source>
        <dbReference type="Proteomes" id="UP001300692"/>
    </source>
</evidence>
<dbReference type="InterPro" id="IPR012910">
    <property type="entry name" value="Plug_dom"/>
</dbReference>
<dbReference type="PROSITE" id="PS52016">
    <property type="entry name" value="TONB_DEPENDENT_REC_3"/>
    <property type="match status" value="1"/>
</dbReference>
<keyword evidence="4 8" id="KW-0812">Transmembrane</keyword>
<evidence type="ECO:0000256" key="3">
    <source>
        <dbReference type="ARBA" id="ARBA00022452"/>
    </source>
</evidence>
<evidence type="ECO:0000256" key="6">
    <source>
        <dbReference type="ARBA" id="ARBA00023136"/>
    </source>
</evidence>
<dbReference type="Pfam" id="PF00593">
    <property type="entry name" value="TonB_dep_Rec_b-barrel"/>
    <property type="match status" value="1"/>
</dbReference>
<dbReference type="InterPro" id="IPR023996">
    <property type="entry name" value="TonB-dep_OMP_SusC/RagA"/>
</dbReference>